<feature type="compositionally biased region" description="Acidic residues" evidence="3">
    <location>
        <begin position="806"/>
        <end position="816"/>
    </location>
</feature>
<feature type="region of interest" description="Disordered" evidence="3">
    <location>
        <begin position="876"/>
        <end position="914"/>
    </location>
</feature>
<feature type="compositionally biased region" description="Basic residues" evidence="3">
    <location>
        <begin position="1061"/>
        <end position="1077"/>
    </location>
</feature>
<dbReference type="PROSITE" id="PS50014">
    <property type="entry name" value="BROMODOMAIN_2"/>
    <property type="match status" value="1"/>
</dbReference>
<accession>A0A7S2NV95</accession>
<dbReference type="Gene3D" id="2.30.30.140">
    <property type="match status" value="1"/>
</dbReference>
<dbReference type="PANTHER" id="PTHR36812:SF9">
    <property type="entry name" value="MYB-LIKE PROTEIN X ISOFORM X1"/>
    <property type="match status" value="1"/>
</dbReference>
<gene>
    <name evidence="5" type="ORF">LDAN0321_LOCUS2446</name>
</gene>
<name>A0A7S2NV95_9STRA</name>
<sequence length="1165" mass="128337">MSGGEHSIHYTTAAPTGGGGEDPGQYEDASSIPTSPINTNTTTAAVAAAVPYDQHHYTTTTTTEHPHQHIAVEQQQDASPLDMSMTNTDTNNEAAAEYPHNEMDTTIQHDNDEDDDEDDDEEEDEEEEDQQQQQQPDTPMTTNNNNTSIMDDDDDEDDNNEDNNNNDEEDTGALEDTNTNINIDTNTGDNDTPSVPLQPAPEKKPRYPKPKVKKSTKAASKADKKEKKEAKAKAKDKESSSNTTTASTKRKRKSTTGTGTTTTKRSKAAASTTTPSPSTSPLLHHSNMDADSTTTPTTTTTTNTNNNNNTKASIGSRTAAGCLGATVITDDEYTAIEALLDQFLQVPLLTEFLQPVAVLHPELIPTYSKVIKHPMDLGRVCRTVKRRLYLNVNAIRLDMWRIFSNCICFHSSPAAKDVAVPSFISVALHLREFFNALWLEYMLPSEIPADGEDGASNNAANAVPCALLVDKSKREVAMVRAVFEQRDEARRGRLMATGSTMLSAKCLRKAADMIGSLVQLDGCVDGLDRRQPTLVGEEDASNAFDGLQERLLQLAEDPDNIAAPKYSMADLTRDMRNCADLVQDSVCSNLLDRRMDRIVGKLVVPLFEAGCRGVEQSSVWGCMAAAVWARENKKKPYWPGIVLGIIAPEIQREDWHQALTERNEGRLPHQLQAGLSAGRKKAEQALRRNSTSAGEQMSYFLVEFMGTHEFAWVKEADMIDGFDPLDDPNEKALEEYTSTTSKKKRSARQANNVPSNQVLFQQAVEECKWAQVEFERQVKDPCGDSYELSADQKVDFASLSSAEKADADETATDDNENGAVGGGDYDSDFEAEELFEREGLLDFSAAGRKKAKQKAAARAKKLKEEARKAKAKLAKAKKAKAQQAKKRKKEAATALEISSSTSSKSGGAGRKKKNSLKISLAVPKATKDGAFIPKTKRERAAFRVKEIMTQIARRSGRGISMITMNSNVESGLLAMALAFRSAAGEIPDPSGLPNSRMWESIDSDEPLKSSERCDLLRKQIELIKVEISQLSASNERRSKLLAKARKDKEEAERRRKELFTKAKKTATKRKPRKKKQVKREEQSSPVAVEVEDVAQHMSEEDFQAAVEETDKIPRDDSDVDDASLEETQGQSSQTDNDMDAARLMASLSQVNVPRVDQDNKVLDHD</sequence>
<feature type="compositionally biased region" description="Basic and acidic residues" evidence="3">
    <location>
        <begin position="99"/>
        <end position="110"/>
    </location>
</feature>
<dbReference type="InterPro" id="IPR036427">
    <property type="entry name" value="Bromodomain-like_sf"/>
</dbReference>
<evidence type="ECO:0000313" key="5">
    <source>
        <dbReference type="EMBL" id="CAD9560226.1"/>
    </source>
</evidence>
<feature type="compositionally biased region" description="Basic residues" evidence="3">
    <location>
        <begin position="876"/>
        <end position="889"/>
    </location>
</feature>
<feature type="compositionally biased region" description="Polar residues" evidence="3">
    <location>
        <begin position="1125"/>
        <end position="1135"/>
    </location>
</feature>
<dbReference type="CDD" id="cd04369">
    <property type="entry name" value="Bromodomain"/>
    <property type="match status" value="1"/>
</dbReference>
<protein>
    <recommendedName>
        <fullName evidence="4">Bromo domain-containing protein</fullName>
    </recommendedName>
</protein>
<feature type="compositionally biased region" description="Basic and acidic residues" evidence="3">
    <location>
        <begin position="1043"/>
        <end position="1060"/>
    </location>
</feature>
<feature type="compositionally biased region" description="Low complexity" evidence="3">
    <location>
        <begin position="892"/>
        <end position="905"/>
    </location>
</feature>
<feature type="region of interest" description="Disordered" evidence="3">
    <location>
        <begin position="800"/>
        <end position="826"/>
    </location>
</feature>
<dbReference type="EMBL" id="HBGY01004013">
    <property type="protein sequence ID" value="CAD9560226.1"/>
    <property type="molecule type" value="Transcribed_RNA"/>
</dbReference>
<evidence type="ECO:0000256" key="3">
    <source>
        <dbReference type="SAM" id="MobiDB-lite"/>
    </source>
</evidence>
<feature type="domain" description="Bromo" evidence="4">
    <location>
        <begin position="344"/>
        <end position="417"/>
    </location>
</feature>
<feature type="compositionally biased region" description="Low complexity" evidence="3">
    <location>
        <begin position="176"/>
        <end position="192"/>
    </location>
</feature>
<dbReference type="CDD" id="cd05162">
    <property type="entry name" value="PWWP"/>
    <property type="match status" value="1"/>
</dbReference>
<dbReference type="Gene3D" id="1.20.920.10">
    <property type="entry name" value="Bromodomain-like"/>
    <property type="match status" value="1"/>
</dbReference>
<feature type="compositionally biased region" description="Basic residues" evidence="3">
    <location>
        <begin position="206"/>
        <end position="216"/>
    </location>
</feature>
<feature type="compositionally biased region" description="Low complexity" evidence="3">
    <location>
        <begin position="31"/>
        <end position="50"/>
    </location>
</feature>
<dbReference type="InterPro" id="IPR001487">
    <property type="entry name" value="Bromodomain"/>
</dbReference>
<feature type="compositionally biased region" description="Low complexity" evidence="3">
    <location>
        <begin position="131"/>
        <end position="149"/>
    </location>
</feature>
<feature type="compositionally biased region" description="Polar residues" evidence="3">
    <location>
        <begin position="73"/>
        <end position="93"/>
    </location>
</feature>
<feature type="compositionally biased region" description="Acidic residues" evidence="3">
    <location>
        <begin position="150"/>
        <end position="173"/>
    </location>
</feature>
<organism evidence="5">
    <name type="scientific">Leptocylindrus danicus</name>
    <dbReference type="NCBI Taxonomy" id="163516"/>
    <lineage>
        <taxon>Eukaryota</taxon>
        <taxon>Sar</taxon>
        <taxon>Stramenopiles</taxon>
        <taxon>Ochrophyta</taxon>
        <taxon>Bacillariophyta</taxon>
        <taxon>Coscinodiscophyceae</taxon>
        <taxon>Chaetocerotophycidae</taxon>
        <taxon>Leptocylindrales</taxon>
        <taxon>Leptocylindraceae</taxon>
        <taxon>Leptocylindrus</taxon>
    </lineage>
</organism>
<feature type="region of interest" description="Disordered" evidence="3">
    <location>
        <begin position="1"/>
        <end position="314"/>
    </location>
</feature>
<reference evidence="5" key="1">
    <citation type="submission" date="2021-01" db="EMBL/GenBank/DDBJ databases">
        <authorList>
            <person name="Corre E."/>
            <person name="Pelletier E."/>
            <person name="Niang G."/>
            <person name="Scheremetjew M."/>
            <person name="Finn R."/>
            <person name="Kale V."/>
            <person name="Holt S."/>
            <person name="Cochrane G."/>
            <person name="Meng A."/>
            <person name="Brown T."/>
            <person name="Cohen L."/>
        </authorList>
    </citation>
    <scope>NUCLEOTIDE SEQUENCE</scope>
    <source>
        <strain evidence="5">B650</strain>
    </source>
</reference>
<keyword evidence="1 2" id="KW-0103">Bromodomain</keyword>
<dbReference type="SUPFAM" id="SSF47370">
    <property type="entry name" value="Bromodomain"/>
    <property type="match status" value="1"/>
</dbReference>
<feature type="compositionally biased region" description="Acidic residues" evidence="3">
    <location>
        <begin position="111"/>
        <end position="130"/>
    </location>
</feature>
<feature type="compositionally biased region" description="Low complexity" evidence="3">
    <location>
        <begin position="255"/>
        <end position="281"/>
    </location>
</feature>
<feature type="compositionally biased region" description="Basic and acidic residues" evidence="3">
    <location>
        <begin position="1155"/>
        <end position="1165"/>
    </location>
</feature>
<feature type="region of interest" description="Disordered" evidence="3">
    <location>
        <begin position="1043"/>
        <end position="1165"/>
    </location>
</feature>
<evidence type="ECO:0000256" key="1">
    <source>
        <dbReference type="ARBA" id="ARBA00023117"/>
    </source>
</evidence>
<dbReference type="PANTHER" id="PTHR36812">
    <property type="entry name" value="NEUROFILAMENT TRIPLET M PROTEIN-LIKE PROTEIN"/>
    <property type="match status" value="1"/>
</dbReference>
<proteinExistence type="predicted"/>
<dbReference type="Pfam" id="PF00439">
    <property type="entry name" value="Bromodomain"/>
    <property type="match status" value="1"/>
</dbReference>
<feature type="compositionally biased region" description="Basic and acidic residues" evidence="3">
    <location>
        <begin position="220"/>
        <end position="239"/>
    </location>
</feature>
<feature type="compositionally biased region" description="Low complexity" evidence="3">
    <location>
        <begin position="293"/>
        <end position="310"/>
    </location>
</feature>
<dbReference type="AlphaFoldDB" id="A0A7S2NV95"/>
<dbReference type="SMART" id="SM00297">
    <property type="entry name" value="BROMO"/>
    <property type="match status" value="1"/>
</dbReference>
<evidence type="ECO:0000259" key="4">
    <source>
        <dbReference type="PROSITE" id="PS50014"/>
    </source>
</evidence>
<evidence type="ECO:0000256" key="2">
    <source>
        <dbReference type="PROSITE-ProRule" id="PRU00035"/>
    </source>
</evidence>